<comment type="caution">
    <text evidence="3">The sequence shown here is derived from an EMBL/GenBank/DDBJ whole genome shotgun (WGS) entry which is preliminary data.</text>
</comment>
<dbReference type="InterPro" id="IPR024074">
    <property type="entry name" value="AS_cat/multimer_dom_body"/>
</dbReference>
<dbReference type="InterPro" id="IPR006461">
    <property type="entry name" value="PLAC_motif_containing"/>
</dbReference>
<accession>A0AAN9RG21</accession>
<dbReference type="PANTHER" id="PTHR15907">
    <property type="entry name" value="DUF614 FAMILY PROTEIN-RELATED"/>
    <property type="match status" value="1"/>
</dbReference>
<evidence type="ECO:0000259" key="2">
    <source>
        <dbReference type="Pfam" id="PF20979"/>
    </source>
</evidence>
<name>A0AAN9RG21_PHACN</name>
<keyword evidence="1" id="KW-0472">Membrane</keyword>
<keyword evidence="4" id="KW-1185">Reference proteome</keyword>
<evidence type="ECO:0000313" key="3">
    <source>
        <dbReference type="EMBL" id="KAK7370009.1"/>
    </source>
</evidence>
<reference evidence="3 4" key="1">
    <citation type="submission" date="2024-01" db="EMBL/GenBank/DDBJ databases">
        <title>The genomes of 5 underutilized Papilionoideae crops provide insights into root nodulation and disease resistanc.</title>
        <authorList>
            <person name="Jiang F."/>
        </authorList>
    </citation>
    <scope>NUCLEOTIDE SEQUENCE [LARGE SCALE GENOMIC DNA]</scope>
    <source>
        <strain evidence="3">JINMINGXINNONG_FW02</strain>
        <tissue evidence="3">Leaves</tissue>
    </source>
</reference>
<evidence type="ECO:0000256" key="1">
    <source>
        <dbReference type="SAM" id="Phobius"/>
    </source>
</evidence>
<proteinExistence type="predicted"/>
<gene>
    <name evidence="3" type="ORF">VNO80_12059</name>
</gene>
<keyword evidence="1" id="KW-0812">Transmembrane</keyword>
<dbReference type="Proteomes" id="UP001374584">
    <property type="component" value="Unassembled WGS sequence"/>
</dbReference>
<organism evidence="3 4">
    <name type="scientific">Phaseolus coccineus</name>
    <name type="common">Scarlet runner bean</name>
    <name type="synonym">Phaseolus multiflorus</name>
    <dbReference type="NCBI Taxonomy" id="3886"/>
    <lineage>
        <taxon>Eukaryota</taxon>
        <taxon>Viridiplantae</taxon>
        <taxon>Streptophyta</taxon>
        <taxon>Embryophyta</taxon>
        <taxon>Tracheophyta</taxon>
        <taxon>Spermatophyta</taxon>
        <taxon>Magnoliopsida</taxon>
        <taxon>eudicotyledons</taxon>
        <taxon>Gunneridae</taxon>
        <taxon>Pentapetalae</taxon>
        <taxon>rosids</taxon>
        <taxon>fabids</taxon>
        <taxon>Fabales</taxon>
        <taxon>Fabaceae</taxon>
        <taxon>Papilionoideae</taxon>
        <taxon>50 kb inversion clade</taxon>
        <taxon>NPAAA clade</taxon>
        <taxon>indigoferoid/millettioid clade</taxon>
        <taxon>Phaseoleae</taxon>
        <taxon>Phaseolus</taxon>
    </lineage>
</organism>
<dbReference type="InterPro" id="IPR048268">
    <property type="entry name" value="Arginosuc_syn_C"/>
</dbReference>
<sequence>MSLPPTSQGAQPPHNHPAAAAFPVASNPKPLPETEWSTGLCDCFSNFKNCCITCWCPCITFGQIAEVVDKGSTSCGASGALYMLISCLLGCGCIYSCAYRTKMRRQYMLKGNPCLDFLTHCCCEACALSQEYRELQNRGFDMHIGWEGNVERGKEGVAMVPTAPALQPMIQQYPSTMASTDLEDAPDQPRTMYAELVFAGRWFDPLWESMDDVMQKITKTTIGSITLKLYKGDNRVQRVFGTALSEKVRVQEKKRF</sequence>
<dbReference type="SUPFAM" id="SSF69864">
    <property type="entry name" value="Argininosuccinate synthetase, C-terminal domain"/>
    <property type="match status" value="1"/>
</dbReference>
<dbReference type="Pfam" id="PF20979">
    <property type="entry name" value="Arginosuc_syn_C"/>
    <property type="match status" value="1"/>
</dbReference>
<protein>
    <recommendedName>
        <fullName evidence="2">Arginosuccinate synthase C-terminal domain-containing protein</fullName>
    </recommendedName>
</protein>
<keyword evidence="1" id="KW-1133">Transmembrane helix</keyword>
<dbReference type="Gene3D" id="3.90.1260.10">
    <property type="entry name" value="Argininosuccinate synthetase, chain A, domain 2"/>
    <property type="match status" value="1"/>
</dbReference>
<dbReference type="Pfam" id="PF04749">
    <property type="entry name" value="PLAC8"/>
    <property type="match status" value="1"/>
</dbReference>
<dbReference type="NCBIfam" id="TIGR01571">
    <property type="entry name" value="A_thal_Cys_rich"/>
    <property type="match status" value="1"/>
</dbReference>
<evidence type="ECO:0000313" key="4">
    <source>
        <dbReference type="Proteomes" id="UP001374584"/>
    </source>
</evidence>
<feature type="domain" description="Arginosuccinate synthase C-terminal" evidence="2">
    <location>
        <begin position="190"/>
        <end position="237"/>
    </location>
</feature>
<dbReference type="EMBL" id="JAYMYR010000004">
    <property type="protein sequence ID" value="KAK7370009.1"/>
    <property type="molecule type" value="Genomic_DNA"/>
</dbReference>
<feature type="transmembrane region" description="Helical" evidence="1">
    <location>
        <begin position="80"/>
        <end position="99"/>
    </location>
</feature>
<dbReference type="GO" id="GO:0004055">
    <property type="term" value="F:argininosuccinate synthase activity"/>
    <property type="evidence" value="ECO:0007669"/>
    <property type="project" value="InterPro"/>
</dbReference>
<dbReference type="AlphaFoldDB" id="A0AAN9RG21"/>